<dbReference type="PaxDb" id="39947-A0A0N7KM62"/>
<dbReference type="InParanoid" id="A0A0N7KM62"/>
<accession>A0A0N7KM62</accession>
<name>A0A0N7KM62_ORYSJ</name>
<gene>
    <name evidence="1" type="ordered locus">Os06g0501800</name>
    <name evidence="1" type="ORF">OSNPB_060501800</name>
</gene>
<sequence>MEADISVEIGIIGTLVDNGPSEDEGRRVDDGPEDTTWFTERVHSCPWEWSTEIDLDWELTEIIRPRLNPDGCHTGKTRKRQCKRRAEVAAEEADNVALMSPHLQ</sequence>
<protein>
    <submittedName>
        <fullName evidence="1">Os06g0501800 protein</fullName>
    </submittedName>
</protein>
<reference evidence="1 2" key="3">
    <citation type="journal article" date="2013" name="Rice">
        <title>Improvement of the Oryza sativa Nipponbare reference genome using next generation sequence and optical map data.</title>
        <authorList>
            <person name="Kawahara Y."/>
            <person name="de la Bastide M."/>
            <person name="Hamilton J.P."/>
            <person name="Kanamori H."/>
            <person name="McCombie W.R."/>
            <person name="Ouyang S."/>
            <person name="Schwartz D.C."/>
            <person name="Tanaka T."/>
            <person name="Wu J."/>
            <person name="Zhou S."/>
            <person name="Childs K.L."/>
            <person name="Davidson R.M."/>
            <person name="Lin H."/>
            <person name="Quesada-Ocampo L."/>
            <person name="Vaillancourt B."/>
            <person name="Sakai H."/>
            <person name="Lee S.S."/>
            <person name="Kim J."/>
            <person name="Numa H."/>
            <person name="Itoh T."/>
            <person name="Buell C.R."/>
            <person name="Matsumoto T."/>
        </authorList>
    </citation>
    <scope>NUCLEOTIDE SEQUENCE [LARGE SCALE GENOMIC DNA]</scope>
    <source>
        <strain evidence="2">cv. Nipponbare</strain>
    </source>
</reference>
<keyword evidence="2" id="KW-1185">Reference proteome</keyword>
<proteinExistence type="predicted"/>
<evidence type="ECO:0000313" key="2">
    <source>
        <dbReference type="Proteomes" id="UP000059680"/>
    </source>
</evidence>
<evidence type="ECO:0000313" key="1">
    <source>
        <dbReference type="EMBL" id="BAS97929.1"/>
    </source>
</evidence>
<dbReference type="AlphaFoldDB" id="A0A0N7KM62"/>
<dbReference type="Proteomes" id="UP000059680">
    <property type="component" value="Chromosome 6"/>
</dbReference>
<reference evidence="2" key="1">
    <citation type="journal article" date="2005" name="Nature">
        <title>The map-based sequence of the rice genome.</title>
        <authorList>
            <consortium name="International rice genome sequencing project (IRGSP)"/>
            <person name="Matsumoto T."/>
            <person name="Wu J."/>
            <person name="Kanamori H."/>
            <person name="Katayose Y."/>
            <person name="Fujisawa M."/>
            <person name="Namiki N."/>
            <person name="Mizuno H."/>
            <person name="Yamamoto K."/>
            <person name="Antonio B.A."/>
            <person name="Baba T."/>
            <person name="Sakata K."/>
            <person name="Nagamura Y."/>
            <person name="Aoki H."/>
            <person name="Arikawa K."/>
            <person name="Arita K."/>
            <person name="Bito T."/>
            <person name="Chiden Y."/>
            <person name="Fujitsuka N."/>
            <person name="Fukunaka R."/>
            <person name="Hamada M."/>
            <person name="Harada C."/>
            <person name="Hayashi A."/>
            <person name="Hijishita S."/>
            <person name="Honda M."/>
            <person name="Hosokawa S."/>
            <person name="Ichikawa Y."/>
            <person name="Idonuma A."/>
            <person name="Iijima M."/>
            <person name="Ikeda M."/>
            <person name="Ikeno M."/>
            <person name="Ito K."/>
            <person name="Ito S."/>
            <person name="Ito T."/>
            <person name="Ito Y."/>
            <person name="Ito Y."/>
            <person name="Iwabuchi A."/>
            <person name="Kamiya K."/>
            <person name="Karasawa W."/>
            <person name="Kurita K."/>
            <person name="Katagiri S."/>
            <person name="Kikuta A."/>
            <person name="Kobayashi H."/>
            <person name="Kobayashi N."/>
            <person name="Machita K."/>
            <person name="Maehara T."/>
            <person name="Masukawa M."/>
            <person name="Mizubayashi T."/>
            <person name="Mukai Y."/>
            <person name="Nagasaki H."/>
            <person name="Nagata Y."/>
            <person name="Naito S."/>
            <person name="Nakashima M."/>
            <person name="Nakama Y."/>
            <person name="Nakamichi Y."/>
            <person name="Nakamura M."/>
            <person name="Meguro A."/>
            <person name="Negishi M."/>
            <person name="Ohta I."/>
            <person name="Ohta T."/>
            <person name="Okamoto M."/>
            <person name="Ono N."/>
            <person name="Saji S."/>
            <person name="Sakaguchi M."/>
            <person name="Sakai K."/>
            <person name="Shibata M."/>
            <person name="Shimokawa T."/>
            <person name="Song J."/>
            <person name="Takazaki Y."/>
            <person name="Terasawa K."/>
            <person name="Tsugane M."/>
            <person name="Tsuji K."/>
            <person name="Ueda S."/>
            <person name="Waki K."/>
            <person name="Yamagata H."/>
            <person name="Yamamoto M."/>
            <person name="Yamamoto S."/>
            <person name="Yamane H."/>
            <person name="Yoshiki S."/>
            <person name="Yoshihara R."/>
            <person name="Yukawa K."/>
            <person name="Zhong H."/>
            <person name="Yano M."/>
            <person name="Yuan Q."/>
            <person name="Ouyang S."/>
            <person name="Liu J."/>
            <person name="Jones K.M."/>
            <person name="Gansberger K."/>
            <person name="Moffat K."/>
            <person name="Hill J."/>
            <person name="Bera J."/>
            <person name="Fadrosh D."/>
            <person name="Jin S."/>
            <person name="Johri S."/>
            <person name="Kim M."/>
            <person name="Overton L."/>
            <person name="Reardon M."/>
            <person name="Tsitrin T."/>
            <person name="Vuong H."/>
            <person name="Weaver B."/>
            <person name="Ciecko A."/>
            <person name="Tallon L."/>
            <person name="Jackson J."/>
            <person name="Pai G."/>
            <person name="Aken S.V."/>
            <person name="Utterback T."/>
            <person name="Reidmuller S."/>
            <person name="Feldblyum T."/>
            <person name="Hsiao J."/>
            <person name="Zismann V."/>
            <person name="Iobst S."/>
            <person name="de Vazeille A.R."/>
            <person name="Buell C.R."/>
            <person name="Ying K."/>
            <person name="Li Y."/>
            <person name="Lu T."/>
            <person name="Huang Y."/>
            <person name="Zhao Q."/>
            <person name="Feng Q."/>
            <person name="Zhang L."/>
            <person name="Zhu J."/>
            <person name="Weng Q."/>
            <person name="Mu J."/>
            <person name="Lu Y."/>
            <person name="Fan D."/>
            <person name="Liu Y."/>
            <person name="Guan J."/>
            <person name="Zhang Y."/>
            <person name="Yu S."/>
            <person name="Liu X."/>
            <person name="Zhang Y."/>
            <person name="Hong G."/>
            <person name="Han B."/>
            <person name="Choisne N."/>
            <person name="Demange N."/>
            <person name="Orjeda G."/>
            <person name="Samain S."/>
            <person name="Cattolico L."/>
            <person name="Pelletier E."/>
            <person name="Couloux A."/>
            <person name="Segurens B."/>
            <person name="Wincker P."/>
            <person name="D'Hont A."/>
            <person name="Scarpelli C."/>
            <person name="Weissenbach J."/>
            <person name="Salanoubat M."/>
            <person name="Quetier F."/>
            <person name="Yu Y."/>
            <person name="Kim H.R."/>
            <person name="Rambo T."/>
            <person name="Currie J."/>
            <person name="Collura K."/>
            <person name="Luo M."/>
            <person name="Yang T."/>
            <person name="Ammiraju J.S.S."/>
            <person name="Engler F."/>
            <person name="Soderlund C."/>
            <person name="Wing R.A."/>
            <person name="Palmer L.E."/>
            <person name="de la Bastide M."/>
            <person name="Spiegel L."/>
            <person name="Nascimento L."/>
            <person name="Zutavern T."/>
            <person name="O'Shaughnessy A."/>
            <person name="Dike S."/>
            <person name="Dedhia N."/>
            <person name="Preston R."/>
            <person name="Balija V."/>
            <person name="McCombie W.R."/>
            <person name="Chow T."/>
            <person name="Chen H."/>
            <person name="Chung M."/>
            <person name="Chen C."/>
            <person name="Shaw J."/>
            <person name="Wu H."/>
            <person name="Hsiao K."/>
            <person name="Chao Y."/>
            <person name="Chu M."/>
            <person name="Cheng C."/>
            <person name="Hour A."/>
            <person name="Lee P."/>
            <person name="Lin S."/>
            <person name="Lin Y."/>
            <person name="Liou J."/>
            <person name="Liu S."/>
            <person name="Hsing Y."/>
            <person name="Raghuvanshi S."/>
            <person name="Mohanty A."/>
            <person name="Bharti A.K."/>
            <person name="Gaur A."/>
            <person name="Gupta V."/>
            <person name="Kumar D."/>
            <person name="Ravi V."/>
            <person name="Vij S."/>
            <person name="Kapur A."/>
            <person name="Khurana P."/>
            <person name="Khurana P."/>
            <person name="Khurana J.P."/>
            <person name="Tyagi A.K."/>
            <person name="Gaikwad K."/>
            <person name="Singh A."/>
            <person name="Dalal V."/>
            <person name="Srivastava S."/>
            <person name="Dixit A."/>
            <person name="Pal A.K."/>
            <person name="Ghazi I.A."/>
            <person name="Yadav M."/>
            <person name="Pandit A."/>
            <person name="Bhargava A."/>
            <person name="Sureshbabu K."/>
            <person name="Batra K."/>
            <person name="Sharma T.R."/>
            <person name="Mohapatra T."/>
            <person name="Singh N.K."/>
            <person name="Messing J."/>
            <person name="Nelson A.B."/>
            <person name="Fuks G."/>
            <person name="Kavchok S."/>
            <person name="Keizer G."/>
            <person name="Linton E."/>
            <person name="Llaca V."/>
            <person name="Song R."/>
            <person name="Tanyolac B."/>
            <person name="Young S."/>
            <person name="Ho-Il K."/>
            <person name="Hahn J.H."/>
            <person name="Sangsakoo G."/>
            <person name="Vanavichit A."/>
            <person name="de Mattos Luiz.A.T."/>
            <person name="Zimmer P.D."/>
            <person name="Malone G."/>
            <person name="Dellagostin O."/>
            <person name="de Oliveira A.C."/>
            <person name="Bevan M."/>
            <person name="Bancroft I."/>
            <person name="Minx P."/>
            <person name="Cordum H."/>
            <person name="Wilson R."/>
            <person name="Cheng Z."/>
            <person name="Jin W."/>
            <person name="Jiang J."/>
            <person name="Leong S.A."/>
            <person name="Iwama H."/>
            <person name="Gojobori T."/>
            <person name="Itoh T."/>
            <person name="Niimura Y."/>
            <person name="Fujii Y."/>
            <person name="Habara T."/>
            <person name="Sakai H."/>
            <person name="Sato Y."/>
            <person name="Wilson G."/>
            <person name="Kumar K."/>
            <person name="McCouch S."/>
            <person name="Juretic N."/>
            <person name="Hoen D."/>
            <person name="Wright S."/>
            <person name="Bruskiewich R."/>
            <person name="Bureau T."/>
            <person name="Miyao A."/>
            <person name="Hirochika H."/>
            <person name="Nishikawa T."/>
            <person name="Kadowaki K."/>
            <person name="Sugiura M."/>
            <person name="Burr B."/>
            <person name="Sasaki T."/>
        </authorList>
    </citation>
    <scope>NUCLEOTIDE SEQUENCE [LARGE SCALE GENOMIC DNA]</scope>
    <source>
        <strain evidence="2">cv. Nipponbare</strain>
    </source>
</reference>
<dbReference type="EMBL" id="AP014962">
    <property type="protein sequence ID" value="BAS97929.1"/>
    <property type="molecule type" value="Genomic_DNA"/>
</dbReference>
<reference evidence="1 2" key="2">
    <citation type="journal article" date="2013" name="Plant Cell Physiol.">
        <title>Rice Annotation Project Database (RAP-DB): an integrative and interactive database for rice genomics.</title>
        <authorList>
            <person name="Sakai H."/>
            <person name="Lee S.S."/>
            <person name="Tanaka T."/>
            <person name="Numa H."/>
            <person name="Kim J."/>
            <person name="Kawahara Y."/>
            <person name="Wakimoto H."/>
            <person name="Yang C.C."/>
            <person name="Iwamoto M."/>
            <person name="Abe T."/>
            <person name="Yamada Y."/>
            <person name="Muto A."/>
            <person name="Inokuchi H."/>
            <person name="Ikemura T."/>
            <person name="Matsumoto T."/>
            <person name="Sasaki T."/>
            <person name="Itoh T."/>
        </authorList>
    </citation>
    <scope>NUCLEOTIDE SEQUENCE [LARGE SCALE GENOMIC DNA]</scope>
    <source>
        <strain evidence="2">cv. Nipponbare</strain>
    </source>
</reference>
<organism evidence="1 2">
    <name type="scientific">Oryza sativa subsp. japonica</name>
    <name type="common">Rice</name>
    <dbReference type="NCBI Taxonomy" id="39947"/>
    <lineage>
        <taxon>Eukaryota</taxon>
        <taxon>Viridiplantae</taxon>
        <taxon>Streptophyta</taxon>
        <taxon>Embryophyta</taxon>
        <taxon>Tracheophyta</taxon>
        <taxon>Spermatophyta</taxon>
        <taxon>Magnoliopsida</taxon>
        <taxon>Liliopsida</taxon>
        <taxon>Poales</taxon>
        <taxon>Poaceae</taxon>
        <taxon>BOP clade</taxon>
        <taxon>Oryzoideae</taxon>
        <taxon>Oryzeae</taxon>
        <taxon>Oryzinae</taxon>
        <taxon>Oryza</taxon>
        <taxon>Oryza sativa</taxon>
    </lineage>
</organism>